<proteinExistence type="inferred from homology"/>
<evidence type="ECO:0000313" key="4">
    <source>
        <dbReference type="Proteomes" id="UP001302274"/>
    </source>
</evidence>
<accession>A0ABU5VWB0</accession>
<dbReference type="EMBL" id="JAYGJQ010000002">
    <property type="protein sequence ID" value="MEA9357358.1"/>
    <property type="molecule type" value="Genomic_DNA"/>
</dbReference>
<evidence type="ECO:0000256" key="1">
    <source>
        <dbReference type="ARBA" id="ARBA00006817"/>
    </source>
</evidence>
<dbReference type="SUPFAM" id="SSF55961">
    <property type="entry name" value="Bet v1-like"/>
    <property type="match status" value="1"/>
</dbReference>
<organism evidence="3 4">
    <name type="scientific">Bacteriovorax antarcticus</name>
    <dbReference type="NCBI Taxonomy" id="3088717"/>
    <lineage>
        <taxon>Bacteria</taxon>
        <taxon>Pseudomonadati</taxon>
        <taxon>Bdellovibrionota</taxon>
        <taxon>Bacteriovoracia</taxon>
        <taxon>Bacteriovoracales</taxon>
        <taxon>Bacteriovoracaceae</taxon>
        <taxon>Bacteriovorax</taxon>
    </lineage>
</organism>
<reference evidence="3 4" key="1">
    <citation type="submission" date="2023-11" db="EMBL/GenBank/DDBJ databases">
        <title>A Novel Polar Bacteriovorax (B. antarcticus) Isolated from the Biocrust in Antarctica.</title>
        <authorList>
            <person name="Mun W."/>
            <person name="Choi S.Y."/>
            <person name="Mitchell R.J."/>
        </authorList>
    </citation>
    <scope>NUCLEOTIDE SEQUENCE [LARGE SCALE GENOMIC DNA]</scope>
    <source>
        <strain evidence="3 4">PP10</strain>
    </source>
</reference>
<keyword evidence="4" id="KW-1185">Reference proteome</keyword>
<gene>
    <name evidence="3" type="ORF">SHI21_14120</name>
</gene>
<comment type="similarity">
    <text evidence="1">Belongs to the AHA1 family.</text>
</comment>
<dbReference type="Pfam" id="PF08327">
    <property type="entry name" value="AHSA1"/>
    <property type="match status" value="1"/>
</dbReference>
<protein>
    <submittedName>
        <fullName evidence="3">SRPBCC family protein</fullName>
    </submittedName>
</protein>
<evidence type="ECO:0000313" key="3">
    <source>
        <dbReference type="EMBL" id="MEA9357358.1"/>
    </source>
</evidence>
<comment type="caution">
    <text evidence="3">The sequence shown here is derived from an EMBL/GenBank/DDBJ whole genome shotgun (WGS) entry which is preliminary data.</text>
</comment>
<dbReference type="InterPro" id="IPR023393">
    <property type="entry name" value="START-like_dom_sf"/>
</dbReference>
<sequence>MNDNELGTSRILNAPREQVFEAWTNPTYLQEWWGPHGFKNTFNVFELWPGGEWDFIMHGPDGIDYRNKMVFIEIIKPEKIVVDHVSGPMFTAVVTFEEVSKEKTKYSFKMIFGSKEECDDMRIFVSEPNEQNIDRLEAILESLQ</sequence>
<dbReference type="RefSeq" id="WP_323577338.1">
    <property type="nucleotide sequence ID" value="NZ_JAYGJQ010000002.1"/>
</dbReference>
<feature type="domain" description="Activator of Hsp90 ATPase homologue 1/2-like C-terminal" evidence="2">
    <location>
        <begin position="13"/>
        <end position="141"/>
    </location>
</feature>
<name>A0ABU5VWB0_9BACT</name>
<dbReference type="CDD" id="cd08894">
    <property type="entry name" value="SRPBCC_CalC_Aha1-like_1"/>
    <property type="match status" value="1"/>
</dbReference>
<evidence type="ECO:0000259" key="2">
    <source>
        <dbReference type="Pfam" id="PF08327"/>
    </source>
</evidence>
<dbReference type="Proteomes" id="UP001302274">
    <property type="component" value="Unassembled WGS sequence"/>
</dbReference>
<dbReference type="InterPro" id="IPR013538">
    <property type="entry name" value="ASHA1/2-like_C"/>
</dbReference>
<dbReference type="Gene3D" id="3.30.530.20">
    <property type="match status" value="1"/>
</dbReference>